<organism evidence="2">
    <name type="scientific">marine sediment metagenome</name>
    <dbReference type="NCBI Taxonomy" id="412755"/>
    <lineage>
        <taxon>unclassified sequences</taxon>
        <taxon>metagenomes</taxon>
        <taxon>ecological metagenomes</taxon>
    </lineage>
</organism>
<comment type="caution">
    <text evidence="2">The sequence shown here is derived from an EMBL/GenBank/DDBJ whole genome shotgun (WGS) entry which is preliminary data.</text>
</comment>
<protein>
    <submittedName>
        <fullName evidence="2">Uncharacterized protein</fullName>
    </submittedName>
</protein>
<reference evidence="2" key="1">
    <citation type="journal article" date="2015" name="Nature">
        <title>Complex archaea that bridge the gap between prokaryotes and eukaryotes.</title>
        <authorList>
            <person name="Spang A."/>
            <person name="Saw J.H."/>
            <person name="Jorgensen S.L."/>
            <person name="Zaremba-Niedzwiedzka K."/>
            <person name="Martijn J."/>
            <person name="Lind A.E."/>
            <person name="van Eijk R."/>
            <person name="Schleper C."/>
            <person name="Guy L."/>
            <person name="Ettema T.J."/>
        </authorList>
    </citation>
    <scope>NUCLEOTIDE SEQUENCE</scope>
</reference>
<evidence type="ECO:0000256" key="1">
    <source>
        <dbReference type="SAM" id="MobiDB-lite"/>
    </source>
</evidence>
<accession>A0A0F9V5I2</accession>
<evidence type="ECO:0000313" key="2">
    <source>
        <dbReference type="EMBL" id="KKN94947.1"/>
    </source>
</evidence>
<dbReference type="EMBL" id="LAZR01000074">
    <property type="protein sequence ID" value="KKN94947.1"/>
    <property type="molecule type" value="Genomic_DNA"/>
</dbReference>
<proteinExistence type="predicted"/>
<sequence length="82" mass="9059">MPQPISELLLQRILAYWAWSGVVIDAATEEKALAITARALHQPEQQRLSFSLQALQEELPGQTPIAAASPPLSRSSMHYGDY</sequence>
<name>A0A0F9V5I2_9ZZZZ</name>
<feature type="region of interest" description="Disordered" evidence="1">
    <location>
        <begin position="62"/>
        <end position="82"/>
    </location>
</feature>
<gene>
    <name evidence="2" type="ORF">LCGC14_0182740</name>
</gene>
<dbReference type="AlphaFoldDB" id="A0A0F9V5I2"/>